<name>A0A9W4DQL9_9ACTN</name>
<protein>
    <submittedName>
        <fullName evidence="2">Uncharacterized protein</fullName>
    </submittedName>
</protein>
<feature type="region of interest" description="Disordered" evidence="1">
    <location>
        <begin position="1"/>
        <end position="44"/>
    </location>
</feature>
<evidence type="ECO:0000256" key="1">
    <source>
        <dbReference type="SAM" id="MobiDB-lite"/>
    </source>
</evidence>
<evidence type="ECO:0000313" key="3">
    <source>
        <dbReference type="Proteomes" id="UP001152519"/>
    </source>
</evidence>
<reference evidence="2" key="1">
    <citation type="submission" date="2021-05" db="EMBL/GenBank/DDBJ databases">
        <authorList>
            <person name="Arsene-Ploetze F."/>
        </authorList>
    </citation>
    <scope>NUCLEOTIDE SEQUENCE</scope>
    <source>
        <strain evidence="2">DSM 42138</strain>
    </source>
</reference>
<accession>A0A9W4DQL9</accession>
<evidence type="ECO:0000313" key="2">
    <source>
        <dbReference type="EMBL" id="CAG6394313.1"/>
    </source>
</evidence>
<proteinExistence type="predicted"/>
<dbReference type="Proteomes" id="UP001152519">
    <property type="component" value="Unassembled WGS sequence"/>
</dbReference>
<organism evidence="2 3">
    <name type="scientific">Actinacidiphila cocklensis</name>
    <dbReference type="NCBI Taxonomy" id="887465"/>
    <lineage>
        <taxon>Bacteria</taxon>
        <taxon>Bacillati</taxon>
        <taxon>Actinomycetota</taxon>
        <taxon>Actinomycetes</taxon>
        <taxon>Kitasatosporales</taxon>
        <taxon>Streptomycetaceae</taxon>
        <taxon>Actinacidiphila</taxon>
    </lineage>
</organism>
<feature type="region of interest" description="Disordered" evidence="1">
    <location>
        <begin position="154"/>
        <end position="177"/>
    </location>
</feature>
<dbReference type="AlphaFoldDB" id="A0A9W4DQL9"/>
<gene>
    <name evidence="2" type="ORF">SCOCK_260007</name>
</gene>
<comment type="caution">
    <text evidence="2">The sequence shown here is derived from an EMBL/GenBank/DDBJ whole genome shotgun (WGS) entry which is preliminary data.</text>
</comment>
<keyword evidence="3" id="KW-1185">Reference proteome</keyword>
<sequence length="177" mass="17451">MGSGEGGTGDGGVGRGFGAGPGTGCGSGEGTGGPGTGSSGGGTGGNVSGYGLVITRSVGDRVLFAPSRTPPSRTHAAHALPRAPRALRGGESRPFLQLCPARRGPSRQPIHGGRSRLCPTTGNATTGNATTGSATTGNACRNLASCTWWSPPVTRTAPTVSSTPWSTASRPSIRPRG</sequence>
<dbReference type="EMBL" id="CAJSLV010000055">
    <property type="protein sequence ID" value="CAG6394313.1"/>
    <property type="molecule type" value="Genomic_DNA"/>
</dbReference>
<feature type="region of interest" description="Disordered" evidence="1">
    <location>
        <begin position="65"/>
        <end position="123"/>
    </location>
</feature>
<feature type="compositionally biased region" description="Low complexity" evidence="1">
    <location>
        <begin position="77"/>
        <end position="87"/>
    </location>
</feature>
<feature type="compositionally biased region" description="Polar residues" evidence="1">
    <location>
        <begin position="156"/>
        <end position="170"/>
    </location>
</feature>